<dbReference type="InterPro" id="IPR036291">
    <property type="entry name" value="NAD(P)-bd_dom_sf"/>
</dbReference>
<dbReference type="AlphaFoldDB" id="A0A1Y2M7X5"/>
<dbReference type="STRING" id="105696.A0A1Y2M7X5"/>
<name>A0A1Y2M7X5_EPING</name>
<feature type="domain" description="NAD(P)-binding" evidence="1">
    <location>
        <begin position="12"/>
        <end position="200"/>
    </location>
</feature>
<keyword evidence="3" id="KW-1185">Reference proteome</keyword>
<dbReference type="InParanoid" id="A0A1Y2M7X5"/>
<dbReference type="SUPFAM" id="SSF51735">
    <property type="entry name" value="NAD(P)-binding Rossmann-fold domains"/>
    <property type="match status" value="1"/>
</dbReference>
<dbReference type="InterPro" id="IPR051604">
    <property type="entry name" value="Ergot_Alk_Oxidoreductase"/>
</dbReference>
<evidence type="ECO:0000313" key="2">
    <source>
        <dbReference type="EMBL" id="OSS52206.1"/>
    </source>
</evidence>
<dbReference type="Gene3D" id="3.40.50.720">
    <property type="entry name" value="NAD(P)-binding Rossmann-like Domain"/>
    <property type="match status" value="1"/>
</dbReference>
<sequence>MSPSNQTVLVFGPTGAVGSAAAIEAHRRGAHVYLAMRDTTKEIKNLSASDLSSPRYTKIQADLTDPDTLKQAVHQSGATIAFVYTVLSSKDSMRATFSTLKDAGLQHVVLLSSYAVKGPAEDEANMQSFIEAAHAKTEVALKASELASTAVRPMYFTSNVFWYQDGIRQGEVELLYPDVKFDYIAPSDIGAVCGAVLAEPRSRAQQEQVIPLCGPTLYSQREAMGIIGLTLGRDIVIRELSEEEWVEKQVQGGQPRLVVETIAGNMRRSSEGRDAYPDHAEVKGNVEKFAGREAMTLEGWVEANRVAFVVG</sequence>
<accession>A0A1Y2M7X5</accession>
<gene>
    <name evidence="2" type="ORF">B5807_02457</name>
</gene>
<dbReference type="EMBL" id="KZ107839">
    <property type="protein sequence ID" value="OSS52206.1"/>
    <property type="molecule type" value="Genomic_DNA"/>
</dbReference>
<dbReference type="OMA" id="MRNTKKP"/>
<organism evidence="2 3">
    <name type="scientific">Epicoccum nigrum</name>
    <name type="common">Soil fungus</name>
    <name type="synonym">Epicoccum purpurascens</name>
    <dbReference type="NCBI Taxonomy" id="105696"/>
    <lineage>
        <taxon>Eukaryota</taxon>
        <taxon>Fungi</taxon>
        <taxon>Dikarya</taxon>
        <taxon>Ascomycota</taxon>
        <taxon>Pezizomycotina</taxon>
        <taxon>Dothideomycetes</taxon>
        <taxon>Pleosporomycetidae</taxon>
        <taxon>Pleosporales</taxon>
        <taxon>Pleosporineae</taxon>
        <taxon>Didymellaceae</taxon>
        <taxon>Epicoccum</taxon>
    </lineage>
</organism>
<proteinExistence type="predicted"/>
<dbReference type="Proteomes" id="UP000193240">
    <property type="component" value="Unassembled WGS sequence"/>
</dbReference>
<dbReference type="PANTHER" id="PTHR43162:SF1">
    <property type="entry name" value="PRESTALK A DIFFERENTIATION PROTEIN A"/>
    <property type="match status" value="1"/>
</dbReference>
<reference evidence="2 3" key="1">
    <citation type="journal article" date="2017" name="Genome Announc.">
        <title>Genome sequence of the saprophytic ascomycete Epicoccum nigrum ICMP 19927 strain isolated from New Zealand.</title>
        <authorList>
            <person name="Fokin M."/>
            <person name="Fleetwood D."/>
            <person name="Weir B.S."/>
            <person name="Villas-Boas S.G."/>
        </authorList>
    </citation>
    <scope>NUCLEOTIDE SEQUENCE [LARGE SCALE GENOMIC DNA]</scope>
    <source>
        <strain evidence="2 3">ICMP 19927</strain>
    </source>
</reference>
<evidence type="ECO:0000259" key="1">
    <source>
        <dbReference type="Pfam" id="PF13460"/>
    </source>
</evidence>
<evidence type="ECO:0000313" key="3">
    <source>
        <dbReference type="Proteomes" id="UP000193240"/>
    </source>
</evidence>
<protein>
    <recommendedName>
        <fullName evidence="1">NAD(P)-binding domain-containing protein</fullName>
    </recommendedName>
</protein>
<dbReference type="PANTHER" id="PTHR43162">
    <property type="match status" value="1"/>
</dbReference>
<dbReference type="Pfam" id="PF13460">
    <property type="entry name" value="NAD_binding_10"/>
    <property type="match status" value="1"/>
</dbReference>
<dbReference type="InterPro" id="IPR016040">
    <property type="entry name" value="NAD(P)-bd_dom"/>
</dbReference>